<organism evidence="2 3">
    <name type="scientific">Thermothielavioides terrestris</name>
    <dbReference type="NCBI Taxonomy" id="2587410"/>
    <lineage>
        <taxon>Eukaryota</taxon>
        <taxon>Fungi</taxon>
        <taxon>Dikarya</taxon>
        <taxon>Ascomycota</taxon>
        <taxon>Pezizomycotina</taxon>
        <taxon>Sordariomycetes</taxon>
        <taxon>Sordariomycetidae</taxon>
        <taxon>Sordariales</taxon>
        <taxon>Chaetomiaceae</taxon>
        <taxon>Thermothielavioides</taxon>
    </lineage>
</organism>
<dbReference type="AlphaFoldDB" id="A0A3S4B8W6"/>
<dbReference type="SUPFAM" id="SSF51011">
    <property type="entry name" value="Glycosyl hydrolase domain"/>
    <property type="match status" value="1"/>
</dbReference>
<reference evidence="2 3" key="1">
    <citation type="submission" date="2018-04" db="EMBL/GenBank/DDBJ databases">
        <authorList>
            <person name="Huttner S."/>
            <person name="Dainat J."/>
        </authorList>
    </citation>
    <scope>NUCLEOTIDE SEQUENCE [LARGE SCALE GENOMIC DNA]</scope>
</reference>
<name>A0A3S4B8W6_9PEZI</name>
<evidence type="ECO:0000313" key="3">
    <source>
        <dbReference type="Proteomes" id="UP000289323"/>
    </source>
</evidence>
<dbReference type="Gene3D" id="2.60.40.1180">
    <property type="entry name" value="Golgi alpha-mannosidase II"/>
    <property type="match status" value="1"/>
</dbReference>
<protein>
    <submittedName>
        <fullName evidence="2">87de91c6-7014-41a9-8a67-58881903eaae</fullName>
    </submittedName>
</protein>
<dbReference type="EMBL" id="OUUZ01000014">
    <property type="protein sequence ID" value="SPQ24942.1"/>
    <property type="molecule type" value="Genomic_DNA"/>
</dbReference>
<feature type="domain" description="Glycosyl hydrolase family 31 C-terminal" evidence="1">
    <location>
        <begin position="8"/>
        <end position="70"/>
    </location>
</feature>
<dbReference type="InterPro" id="IPR048395">
    <property type="entry name" value="Glyco_hydro_31_C"/>
</dbReference>
<dbReference type="Proteomes" id="UP000289323">
    <property type="component" value="Unassembled WGS sequence"/>
</dbReference>
<proteinExistence type="predicted"/>
<evidence type="ECO:0000313" key="2">
    <source>
        <dbReference type="EMBL" id="SPQ24942.1"/>
    </source>
</evidence>
<dbReference type="Pfam" id="PF21365">
    <property type="entry name" value="Glyco_hydro_31_3rd"/>
    <property type="match status" value="1"/>
</dbReference>
<dbReference type="InterPro" id="IPR013780">
    <property type="entry name" value="Glyco_hydro_b"/>
</dbReference>
<accession>A0A3S4B8W6</accession>
<gene>
    <name evidence="2" type="ORF">TT172_LOCUS7361</name>
</gene>
<sequence length="137" mass="14744">MPEFFLPPLSRPMFYVYPDGANTLGIELQYFYGPGRLVAPVREGGMTSMDVYLSDDVFYDFYTHKHQGGRGGRSKLLVPVGVDGTEAGTLCLDHGLSLQQLGTTLVTFGSGVRIGKIVVIRKQDGEAEAAAAGTVVN</sequence>
<evidence type="ECO:0000259" key="1">
    <source>
        <dbReference type="Pfam" id="PF21365"/>
    </source>
</evidence>